<evidence type="ECO:0000313" key="2">
    <source>
        <dbReference type="Proteomes" id="UP000828941"/>
    </source>
</evidence>
<evidence type="ECO:0000313" key="1">
    <source>
        <dbReference type="EMBL" id="KAI4349118.1"/>
    </source>
</evidence>
<gene>
    <name evidence="1" type="ORF">L6164_009754</name>
</gene>
<accession>A0ACB9PL43</accession>
<comment type="caution">
    <text evidence="1">The sequence shown here is derived from an EMBL/GenBank/DDBJ whole genome shotgun (WGS) entry which is preliminary data.</text>
</comment>
<dbReference type="EMBL" id="CM039429">
    <property type="protein sequence ID" value="KAI4349118.1"/>
    <property type="molecule type" value="Genomic_DNA"/>
</dbReference>
<reference evidence="1 2" key="1">
    <citation type="journal article" date="2022" name="DNA Res.">
        <title>Chromosomal-level genome assembly of the orchid tree Bauhinia variegata (Leguminosae; Cercidoideae) supports the allotetraploid origin hypothesis of Bauhinia.</title>
        <authorList>
            <person name="Zhong Y."/>
            <person name="Chen Y."/>
            <person name="Zheng D."/>
            <person name="Pang J."/>
            <person name="Liu Y."/>
            <person name="Luo S."/>
            <person name="Meng S."/>
            <person name="Qian L."/>
            <person name="Wei D."/>
            <person name="Dai S."/>
            <person name="Zhou R."/>
        </authorList>
    </citation>
    <scope>NUCLEOTIDE SEQUENCE [LARGE SCALE GENOMIC DNA]</scope>
    <source>
        <strain evidence="1">BV-YZ2020</strain>
    </source>
</reference>
<organism evidence="1 2">
    <name type="scientific">Bauhinia variegata</name>
    <name type="common">Purple orchid tree</name>
    <name type="synonym">Phanera variegata</name>
    <dbReference type="NCBI Taxonomy" id="167791"/>
    <lineage>
        <taxon>Eukaryota</taxon>
        <taxon>Viridiplantae</taxon>
        <taxon>Streptophyta</taxon>
        <taxon>Embryophyta</taxon>
        <taxon>Tracheophyta</taxon>
        <taxon>Spermatophyta</taxon>
        <taxon>Magnoliopsida</taxon>
        <taxon>eudicotyledons</taxon>
        <taxon>Gunneridae</taxon>
        <taxon>Pentapetalae</taxon>
        <taxon>rosids</taxon>
        <taxon>fabids</taxon>
        <taxon>Fabales</taxon>
        <taxon>Fabaceae</taxon>
        <taxon>Cercidoideae</taxon>
        <taxon>Cercideae</taxon>
        <taxon>Bauhiniinae</taxon>
        <taxon>Bauhinia</taxon>
    </lineage>
</organism>
<dbReference type="Proteomes" id="UP000828941">
    <property type="component" value="Chromosome 4"/>
</dbReference>
<keyword evidence="2" id="KW-1185">Reference proteome</keyword>
<proteinExistence type="predicted"/>
<sequence>MFIIRSFVDKIMQKCLSHYFGLRSRTVVGYFNGGKLEAAAVVPDDVVEGHFAVFAIKGEETERFIVELDNLNDPAFLGLLELAKEEYGFKQKGALAVPCRPQELQKILDEWRHHI</sequence>
<protein>
    <submittedName>
        <fullName evidence="1">Uncharacterized protein</fullName>
    </submittedName>
</protein>
<name>A0ACB9PL43_BAUVA</name>